<dbReference type="Pfam" id="PF13116">
    <property type="entry name" value="YhdP"/>
    <property type="match status" value="1"/>
</dbReference>
<evidence type="ECO:0000313" key="4">
    <source>
        <dbReference type="Proteomes" id="UP000003704"/>
    </source>
</evidence>
<name>I7ZBF4_9GAMM</name>
<keyword evidence="4" id="KW-1185">Reference proteome</keyword>
<organism evidence="3 4">
    <name type="scientific">Hydrocarboniphaga effusa AP103</name>
    <dbReference type="NCBI Taxonomy" id="1172194"/>
    <lineage>
        <taxon>Bacteria</taxon>
        <taxon>Pseudomonadati</taxon>
        <taxon>Pseudomonadota</taxon>
        <taxon>Gammaproteobacteria</taxon>
        <taxon>Nevskiales</taxon>
        <taxon>Nevskiaceae</taxon>
        <taxon>Hydrocarboniphaga</taxon>
    </lineage>
</organism>
<keyword evidence="1" id="KW-1133">Transmembrane helix</keyword>
<dbReference type="PATRIC" id="fig|1172194.4.peg.2448"/>
<dbReference type="STRING" id="1172194.WQQ_25340"/>
<dbReference type="EMBL" id="AKGD01000002">
    <property type="protein sequence ID" value="EIT68952.1"/>
    <property type="molecule type" value="Genomic_DNA"/>
</dbReference>
<reference evidence="3 4" key="1">
    <citation type="journal article" date="2012" name="J. Bacteriol.">
        <title>Genome Sequence of n-Alkane-Degrading Hydrocarboniphaga effusa Strain AP103T (ATCC BAA-332T).</title>
        <authorList>
            <person name="Chang H.K."/>
            <person name="Zylstra G.J."/>
            <person name="Chae J.C."/>
        </authorList>
    </citation>
    <scope>NUCLEOTIDE SEQUENCE [LARGE SCALE GENOMIC DNA]</scope>
    <source>
        <strain evidence="3 4">AP103</strain>
    </source>
</reference>
<evidence type="ECO:0000313" key="3">
    <source>
        <dbReference type="EMBL" id="EIT68952.1"/>
    </source>
</evidence>
<keyword evidence="1" id="KW-0812">Transmembrane</keyword>
<protein>
    <recommendedName>
        <fullName evidence="2">YhdP central domain-containing protein</fullName>
    </recommendedName>
</protein>
<dbReference type="RefSeq" id="WP_007185477.1">
    <property type="nucleotide sequence ID" value="NZ_AKGD01000002.1"/>
</dbReference>
<comment type="caution">
    <text evidence="3">The sequence shown here is derived from an EMBL/GenBank/DDBJ whole genome shotgun (WGS) entry which is preliminary data.</text>
</comment>
<dbReference type="OrthoDB" id="9762238at2"/>
<dbReference type="InterPro" id="IPR011836">
    <property type="entry name" value="YhdP"/>
</dbReference>
<feature type="transmembrane region" description="Helical" evidence="1">
    <location>
        <begin position="12"/>
        <end position="37"/>
    </location>
</feature>
<dbReference type="InterPro" id="IPR025263">
    <property type="entry name" value="YhdP_central"/>
</dbReference>
<dbReference type="NCBIfam" id="TIGR02099">
    <property type="entry name" value="YhdP family protein"/>
    <property type="match status" value="1"/>
</dbReference>
<gene>
    <name evidence="3" type="ORF">WQQ_25340</name>
</gene>
<dbReference type="Proteomes" id="UP000003704">
    <property type="component" value="Unassembled WGS sequence"/>
</dbReference>
<proteinExistence type="predicted"/>
<sequence>MDRVKRRWWTATTTVLALVVVIAAVISGLFQLAVMALPGYREQLSGYVSRVANRPIDIGGVALVWHRFRPLLELDDIVIYGEDGQTPALSAERLRIGFGLLRLVRGDTFPDQIELAGLDVVVQIDRDNQVTLRGFDTAGPAKSTHDWQHDIARFDEIRLADCRVLVEDARLSGGNPQFRLVEALARRRFGGASLEAQVELPSFMGKSAEFEADLDGDPADFESIEGSWSFSFEGLSRLPWLEARLQGHPAIQMHDADLTVSGVMNRGRVDTAELDFEAKGVAARRGEHLAKMHDIGLRAKGRRDGNSWTLDVPHVQVTGESGPWPDTRLRLQWTPIEAGGSEVEADADYLRLQDLTPWMMLAGKTVDPRLLGVSGELRNLVARGRLGDEAPTYSISTRLDKLGLAPTPTERGPGPGFQGLSGQLSATEAGGRLSVETGSFVLDYGRVFDRPVGFDRVAGQLDWTHDEQGWRIQMPKFNWSLEGSLGEADLDLLLPAAGAAQASPEIKLDARFSAEDVTRLKPYKPVYWTENLRNWLDRGIVAGRVPSARLRIEGKLADFPFRDRGVFRLDLDVANGKLAYAPGWPEADQVAARLSFDGAGMSVTADSGRLSGNRIERVVAQIPQFKDTVIDIQGEVDGDAARYYDFLRASPLAPRLSGLLERTQGSGPASVSVHLSIPLKNAQRTQVDGLVKLKGVEMTQKGLDEPFKALEGDIRFTEDGAQSDRVGGTFYGVPVIARLTPEGKGATRLTADMDTTLQADGSGLSRYVPGLLRPHVSGSARLHADVLLGANSNGIEISSDLVGVTVDLPPPVGKIAEESAPLSVRIGGSEAVVIAAAPVAADPAQLQDQPLRIGVSYRKRLGADVYMAKGAGGELQARRVLVNLGSDAVPQASEAGVRVTGEVTDLDISTWLAALRRNTESEGRTPADAAAAEPAGGLRLEAIDLSAERLHLSGYSVGSVRLHYTPEIGGSWNAHLSGQGAVGDVHWIAGASPQVVARFEKLKVAGARKAGDSGVQAASKGEPIDPNKLPTIDADCRQCELGEARLGHLRVQTARIDGGQKLSVLEAGGADLDLKGSGEWIRRAGASTAYTRFTLDSRSIGPMLEGLGYARSVDADRSHFDAELTWPPTLAGVDWTQAQGKVDLELEKGSLRSLEPGAGRVLGLLNFYALPRRLTLDFRDVTSKGLGFDKVKGSFLLDDGNATSDGVSINSPSLKIEMKGRVGLAARDYDQKVSVYPDVSGGVTLGALLLGGPAIGVLALLAQEVLDKPLDQVTQLSYAVTGSWDNPQVKRAE</sequence>
<keyword evidence="1" id="KW-0472">Membrane</keyword>
<dbReference type="PANTHER" id="PTHR38690:SF1">
    <property type="entry name" value="PROTEASE"/>
    <property type="match status" value="1"/>
</dbReference>
<feature type="domain" description="YhdP central" evidence="2">
    <location>
        <begin position="14"/>
        <end position="1289"/>
    </location>
</feature>
<accession>I7ZBF4</accession>
<evidence type="ECO:0000256" key="1">
    <source>
        <dbReference type="SAM" id="Phobius"/>
    </source>
</evidence>
<evidence type="ECO:0000259" key="2">
    <source>
        <dbReference type="Pfam" id="PF13116"/>
    </source>
</evidence>
<dbReference type="PANTHER" id="PTHR38690">
    <property type="entry name" value="PROTEASE-RELATED"/>
    <property type="match status" value="1"/>
</dbReference>